<dbReference type="InterPro" id="IPR027417">
    <property type="entry name" value="P-loop_NTPase"/>
</dbReference>
<dbReference type="AlphaFoldDB" id="A0A2P6V9A0"/>
<feature type="region of interest" description="Disordered" evidence="1">
    <location>
        <begin position="346"/>
        <end position="415"/>
    </location>
</feature>
<feature type="region of interest" description="Disordered" evidence="1">
    <location>
        <begin position="909"/>
        <end position="970"/>
    </location>
</feature>
<evidence type="ECO:0000259" key="2">
    <source>
        <dbReference type="SMART" id="SM00382"/>
    </source>
</evidence>
<dbReference type="Proteomes" id="UP000239649">
    <property type="component" value="Unassembled WGS sequence"/>
</dbReference>
<dbReference type="SMART" id="SM00015">
    <property type="entry name" value="IQ"/>
    <property type="match status" value="1"/>
</dbReference>
<dbReference type="PANTHER" id="PTHR14690:SF0">
    <property type="entry name" value="IQ MOTIF CONTAINING WITH AAA DOMAIN 1"/>
    <property type="match status" value="1"/>
</dbReference>
<feature type="compositionally biased region" description="Gly residues" evidence="1">
    <location>
        <begin position="393"/>
        <end position="413"/>
    </location>
</feature>
<dbReference type="SUPFAM" id="SSF52540">
    <property type="entry name" value="P-loop containing nucleoside triphosphate hydrolases"/>
    <property type="match status" value="1"/>
</dbReference>
<dbReference type="STRING" id="554055.A0A2P6V9A0"/>
<dbReference type="PANTHER" id="PTHR14690">
    <property type="entry name" value="IQ MOTIF CONTAINING WITH AAA DOMAIN 1"/>
    <property type="match status" value="1"/>
</dbReference>
<name>A0A2P6V9A0_9CHLO</name>
<protein>
    <submittedName>
        <fullName evidence="3">IQ and AAA domain-containing 1</fullName>
    </submittedName>
</protein>
<organism evidence="3 4">
    <name type="scientific">Micractinium conductrix</name>
    <dbReference type="NCBI Taxonomy" id="554055"/>
    <lineage>
        <taxon>Eukaryota</taxon>
        <taxon>Viridiplantae</taxon>
        <taxon>Chlorophyta</taxon>
        <taxon>core chlorophytes</taxon>
        <taxon>Trebouxiophyceae</taxon>
        <taxon>Chlorellales</taxon>
        <taxon>Chlorellaceae</taxon>
        <taxon>Chlorella clade</taxon>
        <taxon>Micractinium</taxon>
    </lineage>
</organism>
<dbReference type="OrthoDB" id="3046016at2759"/>
<evidence type="ECO:0000256" key="1">
    <source>
        <dbReference type="SAM" id="MobiDB-lite"/>
    </source>
</evidence>
<feature type="region of interest" description="Disordered" evidence="1">
    <location>
        <begin position="178"/>
        <end position="241"/>
    </location>
</feature>
<dbReference type="InterPro" id="IPR003593">
    <property type="entry name" value="AAA+_ATPase"/>
</dbReference>
<sequence length="1015" mass="104817">MSGRHYEELWREGVTELVGLLDAEHPEDRVAAPKTLDDWSRIYVRYVVTYQKLCSAHDGLAHPQKRASLRRTLEVCLGRLLELRGWLAQLGGGVDVLDLSTQLAALHLTPDALDMPIPAYFREARAGALAARAAAAASAAQAEAALVGGAAAGGEQQAGEAEAGDAGWAQEAAAGEDLGPRGAAEDEQQQQQQQQAAAEQQVVITTAAAASAAASSSPNRGDGQQPAEAAEELSEEDAAQQTRRSAAAVVVQAAARGWLARRAAAAARRAELEFLGMAPPADGARSAALAAKMAAVGERRRALRAERAAELDSALVSIKAGVKQREGWSMKERIRDKLNTWFLGSRDPETGQYADLPDAAKGGSAAIVNPPPPEPTPEEAAAAAARAAKEGGAKGGAKAGAKAGKGGKGGKGGAPEAPPMSFAFLEGLRGAVQHYLDVWGEYEEADPTLALLPPELRDLPQPKLNTESYDADMVTAEVRPVVLEEVRLEADEEMRRLIRSIKETLKSGKEGRKKKVKKGGKDGKGKKDGKGGGKGGGKDANGGQDAKGGKKGGKKDGKGEAAPPLPKKKRKDLTAGRSVESIFAELAGAGLVHTPAPLTLSDYLGGERLAPAEAAPEAAPAAAKPKVGGKKANAAPAKAAAPPAGKGGKGKGAAEAAAGQAAHAAYPEPSLAQARQAVAAACVLPLGAHDALAKLQAPHTVLLYGPPGSGKSLLAQAVAHQAGATLFDLSPAAIDGKYPGKASALLVNMVFKAARALAPSVVLIEGVEGVMVTDRTRARAFAGASGEPPNRIKKQLVVEVADLEPGDGVLVLCTSSQPQACVKKDERALRTFVQRYIQLPLPDYGSRQTLLAAFAQHEKLELGSNLLSLLGQVTTGLTAGQLRSFVQQLAAAAERSAASAAADRALRRRAKGAAEAEPASLQAEAAAQDVGQQPDAAAAQARQQEGWSGSAAPPTAQQPRQEPPSLEQLAVGLLPALMPLSKEDAAAVREWTARVHSPLPPEEAPKDGKKGGKKK</sequence>
<reference evidence="3 4" key="1">
    <citation type="journal article" date="2018" name="Plant J.">
        <title>Genome sequences of Chlorella sorokiniana UTEX 1602 and Micractinium conductrix SAG 241.80: implications to maltose excretion by a green alga.</title>
        <authorList>
            <person name="Arriola M.B."/>
            <person name="Velmurugan N."/>
            <person name="Zhang Y."/>
            <person name="Plunkett M.H."/>
            <person name="Hondzo H."/>
            <person name="Barney B.M."/>
        </authorList>
    </citation>
    <scope>NUCLEOTIDE SEQUENCE [LARGE SCALE GENOMIC DNA]</scope>
    <source>
        <strain evidence="3 4">SAG 241.80</strain>
    </source>
</reference>
<gene>
    <name evidence="3" type="ORF">C2E20_5835</name>
</gene>
<feature type="region of interest" description="Disordered" evidence="1">
    <location>
        <begin position="986"/>
        <end position="1015"/>
    </location>
</feature>
<feature type="compositionally biased region" description="Basic and acidic residues" evidence="1">
    <location>
        <begin position="1003"/>
        <end position="1015"/>
    </location>
</feature>
<accession>A0A2P6V9A0</accession>
<evidence type="ECO:0000313" key="4">
    <source>
        <dbReference type="Proteomes" id="UP000239649"/>
    </source>
</evidence>
<feature type="compositionally biased region" description="Low complexity" evidence="1">
    <location>
        <begin position="189"/>
        <end position="217"/>
    </location>
</feature>
<dbReference type="Pfam" id="PF00004">
    <property type="entry name" value="AAA"/>
    <property type="match status" value="1"/>
</dbReference>
<feature type="compositionally biased region" description="Low complexity" evidence="1">
    <location>
        <begin position="615"/>
        <end position="644"/>
    </location>
</feature>
<dbReference type="SMART" id="SM00382">
    <property type="entry name" value="AAA"/>
    <property type="match status" value="1"/>
</dbReference>
<dbReference type="Gene3D" id="3.40.50.300">
    <property type="entry name" value="P-loop containing nucleotide triphosphate hydrolases"/>
    <property type="match status" value="1"/>
</dbReference>
<feature type="compositionally biased region" description="Basic and acidic residues" evidence="1">
    <location>
        <begin position="519"/>
        <end position="531"/>
    </location>
</feature>
<dbReference type="InterPro" id="IPR000048">
    <property type="entry name" value="IQ_motif_EF-hand-BS"/>
</dbReference>
<dbReference type="GO" id="GO:0005524">
    <property type="term" value="F:ATP binding"/>
    <property type="evidence" value="ECO:0007669"/>
    <property type="project" value="InterPro"/>
</dbReference>
<keyword evidence="4" id="KW-1185">Reference proteome</keyword>
<dbReference type="PROSITE" id="PS50096">
    <property type="entry name" value="IQ"/>
    <property type="match status" value="1"/>
</dbReference>
<feature type="compositionally biased region" description="Acidic residues" evidence="1">
    <location>
        <begin position="229"/>
        <end position="238"/>
    </location>
</feature>
<dbReference type="EMBL" id="LHPF02000018">
    <property type="protein sequence ID" value="PSC70654.1"/>
    <property type="molecule type" value="Genomic_DNA"/>
</dbReference>
<dbReference type="Gene3D" id="1.10.8.60">
    <property type="match status" value="1"/>
</dbReference>
<dbReference type="InterPro" id="IPR003959">
    <property type="entry name" value="ATPase_AAA_core"/>
</dbReference>
<feature type="region of interest" description="Disordered" evidence="1">
    <location>
        <begin position="507"/>
        <end position="575"/>
    </location>
</feature>
<proteinExistence type="predicted"/>
<feature type="compositionally biased region" description="Low complexity" evidence="1">
    <location>
        <begin position="913"/>
        <end position="944"/>
    </location>
</feature>
<dbReference type="GO" id="GO:0016887">
    <property type="term" value="F:ATP hydrolysis activity"/>
    <property type="evidence" value="ECO:0007669"/>
    <property type="project" value="InterPro"/>
</dbReference>
<evidence type="ECO:0000313" key="3">
    <source>
        <dbReference type="EMBL" id="PSC70654.1"/>
    </source>
</evidence>
<comment type="caution">
    <text evidence="3">The sequence shown here is derived from an EMBL/GenBank/DDBJ whole genome shotgun (WGS) entry which is preliminary data.</text>
</comment>
<feature type="domain" description="AAA+ ATPase" evidence="2">
    <location>
        <begin position="697"/>
        <end position="843"/>
    </location>
</feature>
<dbReference type="InterPro" id="IPR052267">
    <property type="entry name" value="N-DRC_Component"/>
</dbReference>
<feature type="region of interest" description="Disordered" evidence="1">
    <location>
        <begin position="615"/>
        <end position="652"/>
    </location>
</feature>